<comment type="caution">
    <text evidence="1">The sequence shown here is derived from an EMBL/GenBank/DDBJ whole genome shotgun (WGS) entry which is preliminary data.</text>
</comment>
<name>A0A1Q8QIT1_9FIRM</name>
<organism evidence="1 2">
    <name type="scientific">Desulfosporosinus metallidurans</name>
    <dbReference type="NCBI Taxonomy" id="1888891"/>
    <lineage>
        <taxon>Bacteria</taxon>
        <taxon>Bacillati</taxon>
        <taxon>Bacillota</taxon>
        <taxon>Clostridia</taxon>
        <taxon>Eubacteriales</taxon>
        <taxon>Desulfitobacteriaceae</taxon>
        <taxon>Desulfosporosinus</taxon>
    </lineage>
</organism>
<evidence type="ECO:0000313" key="1">
    <source>
        <dbReference type="EMBL" id="OLN27212.1"/>
    </source>
</evidence>
<keyword evidence="2" id="KW-1185">Reference proteome</keyword>
<reference evidence="1 2" key="1">
    <citation type="submission" date="2016-09" db="EMBL/GenBank/DDBJ databases">
        <title>Complete genome of Desulfosporosinus sp. OL.</title>
        <authorList>
            <person name="Mardanov A."/>
            <person name="Beletsky A."/>
            <person name="Panova A."/>
            <person name="Karnachuk O."/>
            <person name="Ravin N."/>
        </authorList>
    </citation>
    <scope>NUCLEOTIDE SEQUENCE [LARGE SCALE GENOMIC DNA]</scope>
    <source>
        <strain evidence="1 2">OL</strain>
    </source>
</reference>
<evidence type="ECO:0000313" key="2">
    <source>
        <dbReference type="Proteomes" id="UP000186102"/>
    </source>
</evidence>
<dbReference type="RefSeq" id="WP_075366961.1">
    <property type="nucleotide sequence ID" value="NZ_MLBF01000061.1"/>
</dbReference>
<accession>A0A1Q8QIT1</accession>
<dbReference type="OrthoDB" id="9773014at2"/>
<sequence length="237" mass="28162">MDVENQGTEGIKKNIEEFEKLFNEYYMHLLQFIEGIYRKEDNPYYLSHPKLVLDSIRLQASFFKLPDEVQERLLLLDFEVFMHCDNVVDLYSFRDFLLENYRYNRATTIAERVDSELKLVREFIDNDIWGKYHNLPKRKFDFYRQESNVSLLLEMDYYRKTSSVEDKLSSQSELISPNVELIPQTELNIKTANNEEPKDIFGKYNEMVSKGTKSIDSTQDFVSKGIMLFNTITSLFK</sequence>
<protein>
    <submittedName>
        <fullName evidence="1">Uncharacterized protein</fullName>
    </submittedName>
</protein>
<proteinExistence type="predicted"/>
<dbReference type="Proteomes" id="UP000186102">
    <property type="component" value="Unassembled WGS sequence"/>
</dbReference>
<dbReference type="STRING" id="1888891.DSOL_4637"/>
<dbReference type="AlphaFoldDB" id="A0A1Q8QIT1"/>
<gene>
    <name evidence="1" type="ORF">DSOL_4637</name>
</gene>
<dbReference type="EMBL" id="MLBF01000061">
    <property type="protein sequence ID" value="OLN27212.1"/>
    <property type="molecule type" value="Genomic_DNA"/>
</dbReference>